<feature type="compositionally biased region" description="Low complexity" evidence="1">
    <location>
        <begin position="7"/>
        <end position="25"/>
    </location>
</feature>
<dbReference type="Proteomes" id="UP000696931">
    <property type="component" value="Unassembled WGS sequence"/>
</dbReference>
<dbReference type="EMBL" id="JACRIW010000114">
    <property type="protein sequence ID" value="MBI5170989.1"/>
    <property type="molecule type" value="Genomic_DNA"/>
</dbReference>
<dbReference type="Pfam" id="PF13487">
    <property type="entry name" value="HD_5"/>
    <property type="match status" value="1"/>
</dbReference>
<dbReference type="InterPro" id="IPR037522">
    <property type="entry name" value="HD_GYP_dom"/>
</dbReference>
<sequence>MKRSNKSSVPSPAEVPASAPAASGPDPRLALLQTVRALTMVMDGGDPFTRGRTLRISRYAVRVAREMGASEAELVGIELGALLHDLGRTALLNDVVTSPRALDAGERAIVQTHSTIGYDMLKDIPGLEEAAEIVWKHHERPDGKGYPRGLGPERIPLGSRVVMVCAAYDAMTEDRPYRRGLAPRAACEELRRNAGTQFFPEVVECFVTLHDSGKLWDAFTKEEMELYVRRSDLAAA</sequence>
<accession>A0A933SEM4</accession>
<gene>
    <name evidence="3" type="ORF">HZA61_16000</name>
</gene>
<dbReference type="CDD" id="cd00077">
    <property type="entry name" value="HDc"/>
    <property type="match status" value="1"/>
</dbReference>
<dbReference type="PANTHER" id="PTHR43155:SF2">
    <property type="entry name" value="CYCLIC DI-GMP PHOSPHODIESTERASE PA4108"/>
    <property type="match status" value="1"/>
</dbReference>
<evidence type="ECO:0000256" key="1">
    <source>
        <dbReference type="SAM" id="MobiDB-lite"/>
    </source>
</evidence>
<organism evidence="3 4">
    <name type="scientific">Eiseniibacteriota bacterium</name>
    <dbReference type="NCBI Taxonomy" id="2212470"/>
    <lineage>
        <taxon>Bacteria</taxon>
        <taxon>Candidatus Eiseniibacteriota</taxon>
    </lineage>
</organism>
<protein>
    <submittedName>
        <fullName evidence="3">HD domain-containing protein</fullName>
    </submittedName>
</protein>
<dbReference type="AlphaFoldDB" id="A0A933SEM4"/>
<dbReference type="SUPFAM" id="SSF109604">
    <property type="entry name" value="HD-domain/PDEase-like"/>
    <property type="match status" value="1"/>
</dbReference>
<feature type="region of interest" description="Disordered" evidence="1">
    <location>
        <begin position="1"/>
        <end position="26"/>
    </location>
</feature>
<dbReference type="PROSITE" id="PS51832">
    <property type="entry name" value="HD_GYP"/>
    <property type="match status" value="1"/>
</dbReference>
<name>A0A933SEM4_UNCEI</name>
<evidence type="ECO:0000259" key="2">
    <source>
        <dbReference type="PROSITE" id="PS51832"/>
    </source>
</evidence>
<reference evidence="3" key="1">
    <citation type="submission" date="2020-07" db="EMBL/GenBank/DDBJ databases">
        <title>Huge and variable diversity of episymbiotic CPR bacteria and DPANN archaea in groundwater ecosystems.</title>
        <authorList>
            <person name="He C.Y."/>
            <person name="Keren R."/>
            <person name="Whittaker M."/>
            <person name="Farag I.F."/>
            <person name="Doudna J."/>
            <person name="Cate J.H.D."/>
            <person name="Banfield J.F."/>
        </authorList>
    </citation>
    <scope>NUCLEOTIDE SEQUENCE</scope>
    <source>
        <strain evidence="3">NC_groundwater_1813_Pr3_B-0.1um_71_17</strain>
    </source>
</reference>
<evidence type="ECO:0000313" key="4">
    <source>
        <dbReference type="Proteomes" id="UP000696931"/>
    </source>
</evidence>
<feature type="domain" description="HD-GYP" evidence="2">
    <location>
        <begin position="27"/>
        <end position="222"/>
    </location>
</feature>
<evidence type="ECO:0000313" key="3">
    <source>
        <dbReference type="EMBL" id="MBI5170989.1"/>
    </source>
</evidence>
<comment type="caution">
    <text evidence="3">The sequence shown here is derived from an EMBL/GenBank/DDBJ whole genome shotgun (WGS) entry which is preliminary data.</text>
</comment>
<proteinExistence type="predicted"/>
<dbReference type="InterPro" id="IPR003607">
    <property type="entry name" value="HD/PDEase_dom"/>
</dbReference>
<dbReference type="PANTHER" id="PTHR43155">
    <property type="entry name" value="CYCLIC DI-GMP PHOSPHODIESTERASE PA4108-RELATED"/>
    <property type="match status" value="1"/>
</dbReference>
<dbReference type="Gene3D" id="1.10.3210.10">
    <property type="entry name" value="Hypothetical protein af1432"/>
    <property type="match status" value="1"/>
</dbReference>